<dbReference type="RefSeq" id="WP_166198283.1">
    <property type="nucleotide sequence ID" value="NZ_JAAOIV010000013.1"/>
</dbReference>
<keyword evidence="1" id="KW-0723">Serine/threonine-protein kinase</keyword>
<dbReference type="PANTHER" id="PTHR35526:SF3">
    <property type="entry name" value="ANTI-SIGMA-F FACTOR RSBW"/>
    <property type="match status" value="1"/>
</dbReference>
<evidence type="ECO:0000313" key="3">
    <source>
        <dbReference type="EMBL" id="NHN57220.1"/>
    </source>
</evidence>
<evidence type="ECO:0000256" key="1">
    <source>
        <dbReference type="ARBA" id="ARBA00022527"/>
    </source>
</evidence>
<name>A0A967B4P1_9MICO</name>
<accession>A0A967B4P1</accession>
<dbReference type="Pfam" id="PF13581">
    <property type="entry name" value="HATPase_c_2"/>
    <property type="match status" value="1"/>
</dbReference>
<proteinExistence type="predicted"/>
<dbReference type="InterPro" id="IPR036890">
    <property type="entry name" value="HATPase_C_sf"/>
</dbReference>
<dbReference type="AlphaFoldDB" id="A0A967B4P1"/>
<dbReference type="Gene3D" id="3.30.565.10">
    <property type="entry name" value="Histidine kinase-like ATPase, C-terminal domain"/>
    <property type="match status" value="1"/>
</dbReference>
<comment type="caution">
    <text evidence="3">The sequence shown here is derived from an EMBL/GenBank/DDBJ whole genome shotgun (WGS) entry which is preliminary data.</text>
</comment>
<gene>
    <name evidence="3" type="ORF">G9U51_15720</name>
</gene>
<evidence type="ECO:0000313" key="4">
    <source>
        <dbReference type="Proteomes" id="UP000744769"/>
    </source>
</evidence>
<keyword evidence="3" id="KW-0547">Nucleotide-binding</keyword>
<keyword evidence="4" id="KW-1185">Reference proteome</keyword>
<protein>
    <submittedName>
        <fullName evidence="3">ATP-binding protein</fullName>
    </submittedName>
</protein>
<organism evidence="3 4">
    <name type="scientific">Metallococcus carri</name>
    <dbReference type="NCBI Taxonomy" id="1656884"/>
    <lineage>
        <taxon>Bacteria</taxon>
        <taxon>Bacillati</taxon>
        <taxon>Actinomycetota</taxon>
        <taxon>Actinomycetes</taxon>
        <taxon>Micrococcales</taxon>
        <taxon>Dermacoccaceae</taxon>
        <taxon>Metallococcus</taxon>
    </lineage>
</organism>
<evidence type="ECO:0000259" key="2">
    <source>
        <dbReference type="Pfam" id="PF13581"/>
    </source>
</evidence>
<keyword evidence="3" id="KW-0067">ATP-binding</keyword>
<reference evidence="3" key="1">
    <citation type="submission" date="2020-03" db="EMBL/GenBank/DDBJ databases">
        <title>Draft sequencing of Calidifontibacter sp. DB0510.</title>
        <authorList>
            <person name="Kim D.-U."/>
        </authorList>
    </citation>
    <scope>NUCLEOTIDE SEQUENCE</scope>
    <source>
        <strain evidence="3">DB0510</strain>
    </source>
</reference>
<sequence length="143" mass="15772">MSADEHSHDSWVRTVRLPFTTESVPEVRQAVREDLAGSQVPADVIEETETVVSELVANAILHGRPLPDGTVRVHWKVRPPRIELEVSDGGGERHPVPKPQVPWAASGRGLRIVRSLAHEWGVADEDGRTTVWAAMGGPSRRRL</sequence>
<dbReference type="SUPFAM" id="SSF55874">
    <property type="entry name" value="ATPase domain of HSP90 chaperone/DNA topoisomerase II/histidine kinase"/>
    <property type="match status" value="1"/>
</dbReference>
<dbReference type="GO" id="GO:0004674">
    <property type="term" value="F:protein serine/threonine kinase activity"/>
    <property type="evidence" value="ECO:0007669"/>
    <property type="project" value="UniProtKB-KW"/>
</dbReference>
<keyword evidence="1" id="KW-0418">Kinase</keyword>
<dbReference type="InterPro" id="IPR003594">
    <property type="entry name" value="HATPase_dom"/>
</dbReference>
<dbReference type="CDD" id="cd16936">
    <property type="entry name" value="HATPase_RsbW-like"/>
    <property type="match status" value="1"/>
</dbReference>
<dbReference type="EMBL" id="JAAOIV010000013">
    <property type="protein sequence ID" value="NHN57220.1"/>
    <property type="molecule type" value="Genomic_DNA"/>
</dbReference>
<feature type="domain" description="Histidine kinase/HSP90-like ATPase" evidence="2">
    <location>
        <begin position="18"/>
        <end position="133"/>
    </location>
</feature>
<keyword evidence="1" id="KW-0808">Transferase</keyword>
<dbReference type="InterPro" id="IPR050267">
    <property type="entry name" value="Anti-sigma-factor_SerPK"/>
</dbReference>
<dbReference type="PANTHER" id="PTHR35526">
    <property type="entry name" value="ANTI-SIGMA-F FACTOR RSBW-RELATED"/>
    <property type="match status" value="1"/>
</dbReference>
<dbReference type="GO" id="GO:0005524">
    <property type="term" value="F:ATP binding"/>
    <property type="evidence" value="ECO:0007669"/>
    <property type="project" value="UniProtKB-KW"/>
</dbReference>
<dbReference type="Proteomes" id="UP000744769">
    <property type="component" value="Unassembled WGS sequence"/>
</dbReference>